<dbReference type="AlphaFoldDB" id="U2PW41"/>
<name>U2PW41_LEPWF</name>
<protein>
    <submittedName>
        <fullName evidence="2">Uncharacterized protein</fullName>
    </submittedName>
</protein>
<dbReference type="HOGENOM" id="CLU_2880472_0_0_0"/>
<comment type="caution">
    <text evidence="2">The sequence shown here is derived from an EMBL/GenBank/DDBJ whole genome shotgun (WGS) entry which is preliminary data.</text>
</comment>
<evidence type="ECO:0000256" key="1">
    <source>
        <dbReference type="SAM" id="Phobius"/>
    </source>
</evidence>
<dbReference type="PATRIC" id="fig|888055.3.peg.1819"/>
<evidence type="ECO:0000313" key="2">
    <source>
        <dbReference type="EMBL" id="ERK48326.1"/>
    </source>
</evidence>
<keyword evidence="1" id="KW-1133">Transmembrane helix</keyword>
<gene>
    <name evidence="2" type="ORF">HMPREF9015_01895</name>
</gene>
<feature type="transmembrane region" description="Helical" evidence="1">
    <location>
        <begin position="6"/>
        <end position="25"/>
    </location>
</feature>
<accession>U2PW41</accession>
<dbReference type="RefSeq" id="WP_021746808.1">
    <property type="nucleotide sequence ID" value="NZ_KI271422.1"/>
</dbReference>
<keyword evidence="1" id="KW-0472">Membrane</keyword>
<dbReference type="Proteomes" id="UP000016626">
    <property type="component" value="Unassembled WGS sequence"/>
</dbReference>
<feature type="transmembrane region" description="Helical" evidence="1">
    <location>
        <begin position="32"/>
        <end position="54"/>
    </location>
</feature>
<keyword evidence="1" id="KW-0812">Transmembrane</keyword>
<sequence length="63" mass="7201">MKKLIILSIKIITTITLTILAYKYAEIERGKFLGIIGGGEMLVPFICWLSFWIFPGIVKEIKK</sequence>
<proteinExistence type="predicted"/>
<evidence type="ECO:0000313" key="3">
    <source>
        <dbReference type="Proteomes" id="UP000016626"/>
    </source>
</evidence>
<dbReference type="EMBL" id="AWVM01000100">
    <property type="protein sequence ID" value="ERK48326.1"/>
    <property type="molecule type" value="Genomic_DNA"/>
</dbReference>
<reference evidence="2 3" key="1">
    <citation type="submission" date="2013-06" db="EMBL/GenBank/DDBJ databases">
        <authorList>
            <person name="Weinstock G."/>
            <person name="Sodergren E."/>
            <person name="Lobos E.A."/>
            <person name="Fulton L."/>
            <person name="Fulton R."/>
            <person name="Courtney L."/>
            <person name="Fronick C."/>
            <person name="O'Laughlin M."/>
            <person name="Godfrey J."/>
            <person name="Wilson R.M."/>
            <person name="Miner T."/>
            <person name="Farmer C."/>
            <person name="Delehaunty K."/>
            <person name="Cordes M."/>
            <person name="Minx P."/>
            <person name="Tomlinson C."/>
            <person name="Chen J."/>
            <person name="Wollam A."/>
            <person name="Pepin K.H."/>
            <person name="Bhonagiri V."/>
            <person name="Zhang X."/>
            <person name="Warren W."/>
            <person name="Mitreva M."/>
            <person name="Mardis E.R."/>
            <person name="Wilson R.K."/>
        </authorList>
    </citation>
    <scope>NUCLEOTIDE SEQUENCE [LARGE SCALE GENOMIC DNA]</scope>
    <source>
        <strain evidence="2 3">F0279</strain>
    </source>
</reference>
<organism evidence="2 3">
    <name type="scientific">Leptotrichia wadei (strain F0279)</name>
    <dbReference type="NCBI Taxonomy" id="888055"/>
    <lineage>
        <taxon>Bacteria</taxon>
        <taxon>Fusobacteriati</taxon>
        <taxon>Fusobacteriota</taxon>
        <taxon>Fusobacteriia</taxon>
        <taxon>Fusobacteriales</taxon>
        <taxon>Leptotrichiaceae</taxon>
        <taxon>Leptotrichia</taxon>
    </lineage>
</organism>